<keyword evidence="5" id="KW-1185">Reference proteome</keyword>
<dbReference type="Proteomes" id="UP001372834">
    <property type="component" value="Unassembled WGS sequence"/>
</dbReference>
<evidence type="ECO:0000313" key="6">
    <source>
        <dbReference type="Proteomes" id="UP001372834"/>
    </source>
</evidence>
<feature type="region of interest" description="Disordered" evidence="1">
    <location>
        <begin position="251"/>
        <end position="273"/>
    </location>
</feature>
<dbReference type="EMBL" id="JAWJWF010000046">
    <property type="protein sequence ID" value="KAK6624370.1"/>
    <property type="molecule type" value="Genomic_DNA"/>
</dbReference>
<protein>
    <submittedName>
        <fullName evidence="4">Uncharacterized protein</fullName>
    </submittedName>
</protein>
<dbReference type="EMBL" id="JAWJWE010000002">
    <property type="protein sequence ID" value="KAK6642792.1"/>
    <property type="molecule type" value="Genomic_DNA"/>
</dbReference>
<organism evidence="4 6">
    <name type="scientific">Polyplax serrata</name>
    <name type="common">Common mouse louse</name>
    <dbReference type="NCBI Taxonomy" id="468196"/>
    <lineage>
        <taxon>Eukaryota</taxon>
        <taxon>Metazoa</taxon>
        <taxon>Ecdysozoa</taxon>
        <taxon>Arthropoda</taxon>
        <taxon>Hexapoda</taxon>
        <taxon>Insecta</taxon>
        <taxon>Pterygota</taxon>
        <taxon>Neoptera</taxon>
        <taxon>Paraneoptera</taxon>
        <taxon>Psocodea</taxon>
        <taxon>Troctomorpha</taxon>
        <taxon>Phthiraptera</taxon>
        <taxon>Anoplura</taxon>
        <taxon>Polyplacidae</taxon>
        <taxon>Polyplax</taxon>
    </lineage>
</organism>
<feature type="region of interest" description="Disordered" evidence="1">
    <location>
        <begin position="15"/>
        <end position="59"/>
    </location>
</feature>
<feature type="region of interest" description="Disordered" evidence="1">
    <location>
        <begin position="141"/>
        <end position="162"/>
    </location>
</feature>
<accession>A0AAN8XPN1</accession>
<evidence type="ECO:0000313" key="5">
    <source>
        <dbReference type="Proteomes" id="UP001359485"/>
    </source>
</evidence>
<feature type="transmembrane region" description="Helical" evidence="2">
    <location>
        <begin position="74"/>
        <end position="97"/>
    </location>
</feature>
<evidence type="ECO:0000313" key="3">
    <source>
        <dbReference type="EMBL" id="KAK6624370.1"/>
    </source>
</evidence>
<evidence type="ECO:0000256" key="2">
    <source>
        <dbReference type="SAM" id="Phobius"/>
    </source>
</evidence>
<dbReference type="Proteomes" id="UP001359485">
    <property type="component" value="Unassembled WGS sequence"/>
</dbReference>
<keyword evidence="2" id="KW-1133">Transmembrane helix</keyword>
<proteinExistence type="predicted"/>
<keyword evidence="2" id="KW-0472">Membrane</keyword>
<sequence>MMGAMPAVAVRLERRKAEQRLKRPSQLYLGGYPHLRQQTASPSRGNSPSPSPLLSPPRLDDEQRLPEVYVCGRVSALHLAVVSLLLGAVILIVGLVQLKPGADAPGHRYYLIAVGCFLEVLGLVITATRCVLLHAKIKKRRRSSSSSNKKSEKIVEASSSSHVEAKDPIVMINGKSHDAQGNEATSPYGVNQRHLNLKHLYNSADVMFVDELSDSATDVKSRSPLGSLNTIDVIMGNTGMDLAPHATEATSLSMASPTDDVDGVGGPQQENNT</sequence>
<name>A0AAN8XPN1_POLSC</name>
<evidence type="ECO:0000313" key="4">
    <source>
        <dbReference type="EMBL" id="KAK6642792.1"/>
    </source>
</evidence>
<comment type="caution">
    <text evidence="4">The sequence shown here is derived from an EMBL/GenBank/DDBJ whole genome shotgun (WGS) entry which is preliminary data.</text>
</comment>
<reference evidence="4 6" key="1">
    <citation type="submission" date="2023-10" db="EMBL/GenBank/DDBJ databases">
        <title>Genomes of two closely related lineages of the louse Polyplax serrata with different host specificities.</title>
        <authorList>
            <person name="Martinu J."/>
            <person name="Tarabai H."/>
            <person name="Stefka J."/>
            <person name="Hypsa V."/>
        </authorList>
    </citation>
    <scope>NUCLEOTIDE SEQUENCE [LARGE SCALE GENOMIC DNA]</scope>
    <source>
        <strain evidence="3">98ZLc_SE</strain>
        <strain evidence="4">HR10_N</strain>
    </source>
</reference>
<feature type="transmembrane region" description="Helical" evidence="2">
    <location>
        <begin position="109"/>
        <end position="132"/>
    </location>
</feature>
<gene>
    <name evidence="4" type="ORF">RUM43_004294</name>
    <name evidence="3" type="ORF">RUM44_011229</name>
</gene>
<keyword evidence="2" id="KW-0812">Transmembrane</keyword>
<dbReference type="AlphaFoldDB" id="A0AAN8XPN1"/>
<evidence type="ECO:0000256" key="1">
    <source>
        <dbReference type="SAM" id="MobiDB-lite"/>
    </source>
</evidence>